<organism evidence="2">
    <name type="scientific">Oryza glumipatula</name>
    <dbReference type="NCBI Taxonomy" id="40148"/>
    <lineage>
        <taxon>Eukaryota</taxon>
        <taxon>Viridiplantae</taxon>
        <taxon>Streptophyta</taxon>
        <taxon>Embryophyta</taxon>
        <taxon>Tracheophyta</taxon>
        <taxon>Spermatophyta</taxon>
        <taxon>Magnoliopsida</taxon>
        <taxon>Liliopsida</taxon>
        <taxon>Poales</taxon>
        <taxon>Poaceae</taxon>
        <taxon>BOP clade</taxon>
        <taxon>Oryzoideae</taxon>
        <taxon>Oryzeae</taxon>
        <taxon>Oryzinae</taxon>
        <taxon>Oryza</taxon>
    </lineage>
</organism>
<evidence type="ECO:0000256" key="1">
    <source>
        <dbReference type="SAM" id="MobiDB-lite"/>
    </source>
</evidence>
<evidence type="ECO:0000313" key="2">
    <source>
        <dbReference type="EnsemblPlants" id="OGLUM05G08490.1"/>
    </source>
</evidence>
<reference evidence="2" key="1">
    <citation type="submission" date="2015-04" db="UniProtKB">
        <authorList>
            <consortium name="EnsemblPlants"/>
        </authorList>
    </citation>
    <scope>IDENTIFICATION</scope>
</reference>
<feature type="compositionally biased region" description="Basic and acidic residues" evidence="1">
    <location>
        <begin position="1"/>
        <end position="10"/>
    </location>
</feature>
<keyword evidence="3" id="KW-1185">Reference proteome</keyword>
<dbReference type="Gramene" id="OGLUM05G08490.1">
    <property type="protein sequence ID" value="OGLUM05G08490.1"/>
    <property type="gene ID" value="OGLUM05G08490"/>
</dbReference>
<dbReference type="Proteomes" id="UP000026961">
    <property type="component" value="Chromosome 5"/>
</dbReference>
<name>A0A0D9ZW10_9ORYZ</name>
<reference evidence="2" key="2">
    <citation type="submission" date="2018-05" db="EMBL/GenBank/DDBJ databases">
        <title>OgluRS3 (Oryza glumaepatula Reference Sequence Version 3).</title>
        <authorList>
            <person name="Zhang J."/>
            <person name="Kudrna D."/>
            <person name="Lee S."/>
            <person name="Talag J."/>
            <person name="Welchert J."/>
            <person name="Wing R.A."/>
        </authorList>
    </citation>
    <scope>NUCLEOTIDE SEQUENCE [LARGE SCALE GENOMIC DNA]</scope>
</reference>
<protein>
    <submittedName>
        <fullName evidence="2">Uncharacterized protein</fullName>
    </submittedName>
</protein>
<dbReference type="HOGENOM" id="CLU_2112696_0_0_1"/>
<accession>A0A0D9ZW10</accession>
<sequence>MARRGGEKRGGGGGGGSGGRREDEANERRISSRVRVAIFICGGAHTHSPKCGRCHVGPTDDVVRWPTNRPISFYIITDETALGGKPMARLLGPPNGDMYLTSNTSWHHLPVTLHG</sequence>
<evidence type="ECO:0000313" key="3">
    <source>
        <dbReference type="Proteomes" id="UP000026961"/>
    </source>
</evidence>
<dbReference type="EnsemblPlants" id="OGLUM05G08490.1">
    <property type="protein sequence ID" value="OGLUM05G08490.1"/>
    <property type="gene ID" value="OGLUM05G08490"/>
</dbReference>
<proteinExistence type="predicted"/>
<feature type="region of interest" description="Disordered" evidence="1">
    <location>
        <begin position="1"/>
        <end position="29"/>
    </location>
</feature>
<dbReference type="AlphaFoldDB" id="A0A0D9ZW10"/>
<feature type="compositionally biased region" description="Basic and acidic residues" evidence="1">
    <location>
        <begin position="19"/>
        <end position="29"/>
    </location>
</feature>